<dbReference type="Proteomes" id="UP001501581">
    <property type="component" value="Unassembled WGS sequence"/>
</dbReference>
<gene>
    <name evidence="1" type="ORF">GCM10009668_27420</name>
</gene>
<dbReference type="RefSeq" id="WP_343995362.1">
    <property type="nucleotide sequence ID" value="NZ_BAAALG010000011.1"/>
</dbReference>
<organism evidence="1 2">
    <name type="scientific">Nocardioides dubius</name>
    <dbReference type="NCBI Taxonomy" id="317019"/>
    <lineage>
        <taxon>Bacteria</taxon>
        <taxon>Bacillati</taxon>
        <taxon>Actinomycetota</taxon>
        <taxon>Actinomycetes</taxon>
        <taxon>Propionibacteriales</taxon>
        <taxon>Nocardioidaceae</taxon>
        <taxon>Nocardioides</taxon>
    </lineage>
</organism>
<keyword evidence="2" id="KW-1185">Reference proteome</keyword>
<name>A0ABP4EF67_9ACTN</name>
<evidence type="ECO:0000313" key="2">
    <source>
        <dbReference type="Proteomes" id="UP001501581"/>
    </source>
</evidence>
<dbReference type="InterPro" id="IPR032675">
    <property type="entry name" value="LRR_dom_sf"/>
</dbReference>
<sequence>MASDTVLLHSSHAEQFPGSDRDLLLLDRPASTDALARITSVQLWAPPDDPLQQLPPILAAMTSLRSLTISGSSTTASVISQAAQGDLPAGLEELHLHQDYLKVLAWPDVVMPSLRTLSVAGRFRFDNASFPALTALSIQPDRPLRIVRQAMELELTDLTLLNVPVEGDELFPLLAQRPLRRLGLISGTKLTGLDGIERLRHLEELRLKNLRNLTDIAALRTLPALRRLDLQYCKRIANIEVLNDLDALQRLTLVGCGDLGLAAVQQRIEGLEQATIGATR</sequence>
<evidence type="ECO:0008006" key="3">
    <source>
        <dbReference type="Google" id="ProtNLM"/>
    </source>
</evidence>
<accession>A0ABP4EF67</accession>
<dbReference type="Gene3D" id="3.80.10.10">
    <property type="entry name" value="Ribonuclease Inhibitor"/>
    <property type="match status" value="1"/>
</dbReference>
<dbReference type="EMBL" id="BAAALG010000011">
    <property type="protein sequence ID" value="GAA1106306.1"/>
    <property type="molecule type" value="Genomic_DNA"/>
</dbReference>
<dbReference type="SUPFAM" id="SSF52058">
    <property type="entry name" value="L domain-like"/>
    <property type="match status" value="1"/>
</dbReference>
<evidence type="ECO:0000313" key="1">
    <source>
        <dbReference type="EMBL" id="GAA1106306.1"/>
    </source>
</evidence>
<reference evidence="2" key="1">
    <citation type="journal article" date="2019" name="Int. J. Syst. Evol. Microbiol.">
        <title>The Global Catalogue of Microorganisms (GCM) 10K type strain sequencing project: providing services to taxonomists for standard genome sequencing and annotation.</title>
        <authorList>
            <consortium name="The Broad Institute Genomics Platform"/>
            <consortium name="The Broad Institute Genome Sequencing Center for Infectious Disease"/>
            <person name="Wu L."/>
            <person name="Ma J."/>
        </authorList>
    </citation>
    <scope>NUCLEOTIDE SEQUENCE [LARGE SCALE GENOMIC DNA]</scope>
    <source>
        <strain evidence="2">JCM 13008</strain>
    </source>
</reference>
<protein>
    <recommendedName>
        <fullName evidence="3">Leucine-rich repeat domain-containing protein</fullName>
    </recommendedName>
</protein>
<comment type="caution">
    <text evidence="1">The sequence shown here is derived from an EMBL/GenBank/DDBJ whole genome shotgun (WGS) entry which is preliminary data.</text>
</comment>
<proteinExistence type="predicted"/>